<comment type="caution">
    <text evidence="2">The sequence shown here is derived from an EMBL/GenBank/DDBJ whole genome shotgun (WGS) entry which is preliminary data.</text>
</comment>
<dbReference type="SUPFAM" id="SSF47240">
    <property type="entry name" value="Ferritin-like"/>
    <property type="match status" value="1"/>
</dbReference>
<reference evidence="2" key="1">
    <citation type="journal article" date="2014" name="Int. J. Syst. Evol. Microbiol.">
        <title>Complete genome sequence of Corynebacterium casei LMG S-19264T (=DSM 44701T), isolated from a smear-ripened cheese.</title>
        <authorList>
            <consortium name="US DOE Joint Genome Institute (JGI-PGF)"/>
            <person name="Walter F."/>
            <person name="Albersmeier A."/>
            <person name="Kalinowski J."/>
            <person name="Ruckert C."/>
        </authorList>
    </citation>
    <scope>NUCLEOTIDE SEQUENCE</scope>
    <source>
        <strain evidence="2">CGMCC 1.12919</strain>
    </source>
</reference>
<dbReference type="Pfam" id="PF05974">
    <property type="entry name" value="DUF892"/>
    <property type="match status" value="1"/>
</dbReference>
<dbReference type="PANTHER" id="PTHR30565">
    <property type="entry name" value="PROTEIN YCIF"/>
    <property type="match status" value="1"/>
</dbReference>
<dbReference type="CDD" id="cd07909">
    <property type="entry name" value="YciF"/>
    <property type="match status" value="1"/>
</dbReference>
<dbReference type="RefSeq" id="WP_188608231.1">
    <property type="nucleotide sequence ID" value="NZ_BMGG01000002.1"/>
</dbReference>
<sequence>MKDLNELFLHTLKDIYYAEKQILRALPRMARSAASPELKKALEHHKEETQGQVERLEQVFESLDKRARGVPCEAIQGIIEEAKSVMDEADDPAVRDAGIVAAAQAVEHYEIARYGTLCEWAAQLGHTDIKALLGQTLQEEKNADATLTKLATTKVNKKAA</sequence>
<organism evidence="2 3">
    <name type="scientific">Chelatococcus reniformis</name>
    <dbReference type="NCBI Taxonomy" id="1494448"/>
    <lineage>
        <taxon>Bacteria</taxon>
        <taxon>Pseudomonadati</taxon>
        <taxon>Pseudomonadota</taxon>
        <taxon>Alphaproteobacteria</taxon>
        <taxon>Hyphomicrobiales</taxon>
        <taxon>Chelatococcaceae</taxon>
        <taxon>Chelatococcus</taxon>
    </lineage>
</organism>
<dbReference type="InterPro" id="IPR010287">
    <property type="entry name" value="DUF892_YciF-like"/>
</dbReference>
<evidence type="ECO:0000313" key="2">
    <source>
        <dbReference type="EMBL" id="GGC54635.1"/>
    </source>
</evidence>
<dbReference type="Gene3D" id="1.20.1260.10">
    <property type="match status" value="1"/>
</dbReference>
<dbReference type="InterPro" id="IPR047114">
    <property type="entry name" value="YciF"/>
</dbReference>
<dbReference type="Proteomes" id="UP000637002">
    <property type="component" value="Unassembled WGS sequence"/>
</dbReference>
<evidence type="ECO:0000256" key="1">
    <source>
        <dbReference type="SAM" id="Coils"/>
    </source>
</evidence>
<reference evidence="2" key="2">
    <citation type="submission" date="2020-09" db="EMBL/GenBank/DDBJ databases">
        <authorList>
            <person name="Sun Q."/>
            <person name="Zhou Y."/>
        </authorList>
    </citation>
    <scope>NUCLEOTIDE SEQUENCE</scope>
    <source>
        <strain evidence="2">CGMCC 1.12919</strain>
    </source>
</reference>
<accession>A0A916TZQ9</accession>
<gene>
    <name evidence="2" type="ORF">GCM10010994_11970</name>
</gene>
<dbReference type="PANTHER" id="PTHR30565:SF9">
    <property type="entry name" value="PROTEIN YCIF"/>
    <property type="match status" value="1"/>
</dbReference>
<dbReference type="EMBL" id="BMGG01000002">
    <property type="protein sequence ID" value="GGC54635.1"/>
    <property type="molecule type" value="Genomic_DNA"/>
</dbReference>
<feature type="coiled-coil region" evidence="1">
    <location>
        <begin position="39"/>
        <end position="66"/>
    </location>
</feature>
<evidence type="ECO:0000313" key="3">
    <source>
        <dbReference type="Proteomes" id="UP000637002"/>
    </source>
</evidence>
<name>A0A916TZQ9_9HYPH</name>
<protein>
    <submittedName>
        <fullName evidence="2">YciE/YciF family protein</fullName>
    </submittedName>
</protein>
<proteinExistence type="predicted"/>
<dbReference type="InterPro" id="IPR012347">
    <property type="entry name" value="Ferritin-like"/>
</dbReference>
<keyword evidence="1" id="KW-0175">Coiled coil</keyword>
<dbReference type="AlphaFoldDB" id="A0A916TZQ9"/>
<keyword evidence="3" id="KW-1185">Reference proteome</keyword>
<dbReference type="InterPro" id="IPR009078">
    <property type="entry name" value="Ferritin-like_SF"/>
</dbReference>